<dbReference type="STRING" id="53254.SAMN05660750_03122"/>
<dbReference type="Proteomes" id="UP000190130">
    <property type="component" value="Unassembled WGS sequence"/>
</dbReference>
<gene>
    <name evidence="2" type="ORF">ARD30_11405</name>
    <name evidence="3" type="ORF">SAMN05660750_03122</name>
</gene>
<organism evidence="2 4">
    <name type="scientific">Bosea thiooxidans</name>
    <dbReference type="NCBI Taxonomy" id="53254"/>
    <lineage>
        <taxon>Bacteria</taxon>
        <taxon>Pseudomonadati</taxon>
        <taxon>Pseudomonadota</taxon>
        <taxon>Alphaproteobacteria</taxon>
        <taxon>Hyphomicrobiales</taxon>
        <taxon>Boseaceae</taxon>
        <taxon>Bosea</taxon>
    </lineage>
</organism>
<feature type="region of interest" description="Disordered" evidence="1">
    <location>
        <begin position="1"/>
        <end position="37"/>
    </location>
</feature>
<feature type="compositionally biased region" description="Polar residues" evidence="1">
    <location>
        <begin position="1"/>
        <end position="17"/>
    </location>
</feature>
<dbReference type="OrthoDB" id="8481382at2"/>
<dbReference type="EMBL" id="LMAR01000032">
    <property type="protein sequence ID" value="KQK30885.1"/>
    <property type="molecule type" value="Genomic_DNA"/>
</dbReference>
<evidence type="ECO:0000313" key="5">
    <source>
        <dbReference type="Proteomes" id="UP000190130"/>
    </source>
</evidence>
<reference evidence="3 5" key="2">
    <citation type="submission" date="2017-02" db="EMBL/GenBank/DDBJ databases">
        <authorList>
            <person name="Peterson S.W."/>
        </authorList>
    </citation>
    <scope>NUCLEOTIDE SEQUENCE [LARGE SCALE GENOMIC DNA]</scope>
    <source>
        <strain evidence="3 5">DSM 9653</strain>
    </source>
</reference>
<keyword evidence="4" id="KW-1185">Reference proteome</keyword>
<evidence type="ECO:0000313" key="4">
    <source>
        <dbReference type="Proteomes" id="UP000051562"/>
    </source>
</evidence>
<dbReference type="EMBL" id="FUYX01000008">
    <property type="protein sequence ID" value="SKB93814.1"/>
    <property type="molecule type" value="Genomic_DNA"/>
</dbReference>
<name>A0A0Q3I7P3_9HYPH</name>
<dbReference type="Proteomes" id="UP000051562">
    <property type="component" value="Unassembled WGS sequence"/>
</dbReference>
<protein>
    <submittedName>
        <fullName evidence="2">Uncharacterized protein</fullName>
    </submittedName>
</protein>
<accession>A0A0Q3I7P3</accession>
<dbReference type="RefSeq" id="WP_055727713.1">
    <property type="nucleotide sequence ID" value="NZ_FUYX01000008.1"/>
</dbReference>
<sequence>MTISFSTSSWPNLSPAATTRPAADETKQGGASSPLSSSVETEFLKFARMTPEERVQKAILDKLGMTEEEFNRLDAKVKSEVMAKVRDEILRQMEEKAELRTGALADLTV</sequence>
<reference evidence="2 4" key="1">
    <citation type="submission" date="2015-10" db="EMBL/GenBank/DDBJ databases">
        <title>Draft genome of Bosea thiooxidans.</title>
        <authorList>
            <person name="Wang X."/>
        </authorList>
    </citation>
    <scope>NUCLEOTIDE SEQUENCE [LARGE SCALE GENOMIC DNA]</scope>
    <source>
        <strain evidence="2 4">CGMCC 9174</strain>
    </source>
</reference>
<evidence type="ECO:0000256" key="1">
    <source>
        <dbReference type="SAM" id="MobiDB-lite"/>
    </source>
</evidence>
<dbReference type="AlphaFoldDB" id="A0A0Q3I7P3"/>
<evidence type="ECO:0000313" key="2">
    <source>
        <dbReference type="EMBL" id="KQK30885.1"/>
    </source>
</evidence>
<evidence type="ECO:0000313" key="3">
    <source>
        <dbReference type="EMBL" id="SKB93814.1"/>
    </source>
</evidence>
<proteinExistence type="predicted"/>